<dbReference type="GO" id="GO:0016020">
    <property type="term" value="C:membrane"/>
    <property type="evidence" value="ECO:0007669"/>
    <property type="project" value="TreeGrafter"/>
</dbReference>
<feature type="domain" description="ERAP1-like C-terminal" evidence="16">
    <location>
        <begin position="563"/>
        <end position="895"/>
    </location>
</feature>
<dbReference type="PANTHER" id="PTHR11533">
    <property type="entry name" value="PROTEASE M1 ZINC METALLOPROTEASE"/>
    <property type="match status" value="1"/>
</dbReference>
<evidence type="ECO:0000256" key="13">
    <source>
        <dbReference type="ARBA" id="ARBA00031533"/>
    </source>
</evidence>
<dbReference type="InterPro" id="IPR014782">
    <property type="entry name" value="Peptidase_M1_dom"/>
</dbReference>
<feature type="domain" description="Peptidase M1 membrane alanine aminopeptidase" evidence="15">
    <location>
        <begin position="262"/>
        <end position="477"/>
    </location>
</feature>
<evidence type="ECO:0000259" key="16">
    <source>
        <dbReference type="Pfam" id="PF11838"/>
    </source>
</evidence>
<keyword evidence="11" id="KW-0482">Metalloprotease</keyword>
<evidence type="ECO:0000259" key="15">
    <source>
        <dbReference type="Pfam" id="PF01433"/>
    </source>
</evidence>
<dbReference type="SUPFAM" id="SSF63737">
    <property type="entry name" value="Leukotriene A4 hydrolase N-terminal domain"/>
    <property type="match status" value="1"/>
</dbReference>
<dbReference type="SUPFAM" id="SSF55486">
    <property type="entry name" value="Metalloproteases ('zincins'), catalytic domain"/>
    <property type="match status" value="1"/>
</dbReference>
<feature type="region of interest" description="Disordered" evidence="14">
    <location>
        <begin position="179"/>
        <end position="199"/>
    </location>
</feature>
<dbReference type="InterPro" id="IPR042097">
    <property type="entry name" value="Aminopeptidase_N-like_N_sf"/>
</dbReference>
<evidence type="ECO:0000259" key="17">
    <source>
        <dbReference type="Pfam" id="PF17900"/>
    </source>
</evidence>
<dbReference type="PRINTS" id="PR00756">
    <property type="entry name" value="ALADIPTASE"/>
</dbReference>
<dbReference type="GO" id="GO:0070006">
    <property type="term" value="F:metalloaminopeptidase activity"/>
    <property type="evidence" value="ECO:0007669"/>
    <property type="project" value="TreeGrafter"/>
</dbReference>
<accession>A0AA47FH77</accession>
<sequence length="907" mass="98576">MTTTAPARSDSLTNLRHEEAAWRASVCQVASSHVAIDVSTAIDPSEVAFAVHCRMRLRIRRPAEGLWVDFVGQGVDSLSIDGQPVAVSWDSARIVLPVLDPGEHAVEIGARGLYSNSGQGLHRFHDPVDGATYLYTHFEPSDARRAWPVMEQPDLKTRFSLEVTHPRGWTVMSNTRPVAGGSGAHVPADSADTDSGEVGSDVEVTSFASSKPLPSYLTALAAGPWHRVTGQWSSPSRQGLTISLSWSCRASLADHLDASELLDVTRAGLDLYDQSYSYGFPWDSYDSVLVPEYNLGAMENPGCVTFNEDLYLFRGPVTRAQRAGRANTILHEMCHMWFGDLVTPAWWEDTWLKESFADHQGTWAASEAAGFTEAWVSFASTRKAWAYLEDSRPATTHPIVAQVDDVEAARQAFDGITYAKGASVLKQLVAYVGQEAFLEAAGRLFERSAYGNATLDDFLDVLSQVSGRDMQDWARAWLHTAGPSFLTNELVVDSGRITSLTLRQEGTDPTTGEPVLRPHTLVVGLYSLDEDGALVRTHRLPVTMETEQTEVPEAVGLPAPDVVLVNDEDLTYAVVRPDDDSLSCLAASLGSVRDPMARALVWSMLHNLLRDAFIGAPLFVEAVLAHADDDTEPGTLATLLSQALRAASRYSGPGTRRALLDRLLADDPTGGPEDSEPVPVRGGWGRLRAAAPGSDSQLVRARAWLEAAGQAGRLSQQSRVQVTDRIRLLLNGGLPGLEPDADLRWRALTALAQLDAVGAGELAAQRKADPTAKGITHYLRASSSAPREELKTEIFERLLNESFLSNDHIDALIAGFAVDAHRELTAPFTARYLQELQRMWSGRGQEIATRLVTGLFPVCGDEADAQAVGDWLEGHPEAPPALRRLVLKGLDDLRRALAARRVASATV</sequence>
<dbReference type="InterPro" id="IPR027268">
    <property type="entry name" value="Peptidase_M4/M1_CTD_sf"/>
</dbReference>
<evidence type="ECO:0000256" key="1">
    <source>
        <dbReference type="ARBA" id="ARBA00000098"/>
    </source>
</evidence>
<proteinExistence type="inferred from homology"/>
<dbReference type="GO" id="GO:0043171">
    <property type="term" value="P:peptide catabolic process"/>
    <property type="evidence" value="ECO:0007669"/>
    <property type="project" value="TreeGrafter"/>
</dbReference>
<dbReference type="Pfam" id="PF17900">
    <property type="entry name" value="Peptidase_M1_N"/>
    <property type="match status" value="1"/>
</dbReference>
<evidence type="ECO:0000256" key="11">
    <source>
        <dbReference type="ARBA" id="ARBA00023049"/>
    </source>
</evidence>
<dbReference type="InterPro" id="IPR045357">
    <property type="entry name" value="Aminopeptidase_N-like_N"/>
</dbReference>
<dbReference type="GO" id="GO:0006508">
    <property type="term" value="P:proteolysis"/>
    <property type="evidence" value="ECO:0007669"/>
    <property type="project" value="UniProtKB-KW"/>
</dbReference>
<dbReference type="NCBIfam" id="TIGR02412">
    <property type="entry name" value="pepN_strep_liv"/>
    <property type="match status" value="1"/>
</dbReference>
<dbReference type="InterPro" id="IPR024571">
    <property type="entry name" value="ERAP1-like_C_dom"/>
</dbReference>
<feature type="region of interest" description="Disordered" evidence="14">
    <location>
        <begin position="664"/>
        <end position="683"/>
    </location>
</feature>
<dbReference type="GO" id="GO:0008270">
    <property type="term" value="F:zinc ion binding"/>
    <property type="evidence" value="ECO:0007669"/>
    <property type="project" value="InterPro"/>
</dbReference>
<dbReference type="CDD" id="cd09602">
    <property type="entry name" value="M1_APN"/>
    <property type="match status" value="1"/>
</dbReference>
<comment type="catalytic activity">
    <reaction evidence="1">
        <text>Release of an N-terminal amino acid, Xaa-|-Yaa- from a peptide, amide or arylamide. Xaa is preferably Ala, but may be most amino acids including Pro (slow action). When a terminal hydrophobic residue is followed by a prolyl residue, the two may be released as an intact Xaa-Pro dipeptide.</text>
        <dbReference type="EC" id="3.4.11.2"/>
    </reaction>
</comment>
<dbReference type="InterPro" id="IPR050344">
    <property type="entry name" value="Peptidase_M1_aminopeptidases"/>
</dbReference>
<evidence type="ECO:0000256" key="2">
    <source>
        <dbReference type="ARBA" id="ARBA00001947"/>
    </source>
</evidence>
<evidence type="ECO:0000256" key="9">
    <source>
        <dbReference type="ARBA" id="ARBA00022801"/>
    </source>
</evidence>
<feature type="domain" description="Aminopeptidase N-like N-terminal" evidence="17">
    <location>
        <begin position="96"/>
        <end position="176"/>
    </location>
</feature>
<dbReference type="PANTHER" id="PTHR11533:SF174">
    <property type="entry name" value="PUROMYCIN-SENSITIVE AMINOPEPTIDASE-RELATED"/>
    <property type="match status" value="1"/>
</dbReference>
<evidence type="ECO:0000256" key="12">
    <source>
        <dbReference type="ARBA" id="ARBA00029811"/>
    </source>
</evidence>
<dbReference type="AlphaFoldDB" id="A0AA47FH77"/>
<dbReference type="EMBL" id="CP113787">
    <property type="protein sequence ID" value="WAL42256.1"/>
    <property type="molecule type" value="Genomic_DNA"/>
</dbReference>
<dbReference type="InterPro" id="IPR001930">
    <property type="entry name" value="Peptidase_M1"/>
</dbReference>
<comment type="similarity">
    <text evidence="3">Belongs to the peptidase M1 family.</text>
</comment>
<evidence type="ECO:0000256" key="8">
    <source>
        <dbReference type="ARBA" id="ARBA00022723"/>
    </source>
</evidence>
<dbReference type="Pfam" id="PF11838">
    <property type="entry name" value="ERAP1_C"/>
    <property type="match status" value="1"/>
</dbReference>
<comment type="cofactor">
    <cofactor evidence="2">
        <name>Zn(2+)</name>
        <dbReference type="ChEBI" id="CHEBI:29105"/>
    </cofactor>
</comment>
<dbReference type="GO" id="GO:0016285">
    <property type="term" value="F:alanyl aminopeptidase activity"/>
    <property type="evidence" value="ECO:0007669"/>
    <property type="project" value="UniProtKB-EC"/>
</dbReference>
<name>A0AA47FH77_ACTNA</name>
<evidence type="ECO:0000256" key="5">
    <source>
        <dbReference type="ARBA" id="ARBA00015611"/>
    </source>
</evidence>
<dbReference type="GO" id="GO:0005737">
    <property type="term" value="C:cytoplasm"/>
    <property type="evidence" value="ECO:0007669"/>
    <property type="project" value="TreeGrafter"/>
</dbReference>
<organism evidence="18 19">
    <name type="scientific">Actinomyces naeslundii</name>
    <dbReference type="NCBI Taxonomy" id="1655"/>
    <lineage>
        <taxon>Bacteria</taxon>
        <taxon>Bacillati</taxon>
        <taxon>Actinomycetota</taxon>
        <taxon>Actinomycetes</taxon>
        <taxon>Actinomycetales</taxon>
        <taxon>Actinomycetaceae</taxon>
        <taxon>Actinomyces</taxon>
    </lineage>
</organism>
<evidence type="ECO:0000256" key="3">
    <source>
        <dbReference type="ARBA" id="ARBA00010136"/>
    </source>
</evidence>
<keyword evidence="8" id="KW-0479">Metal-binding</keyword>
<evidence type="ECO:0000256" key="4">
    <source>
        <dbReference type="ARBA" id="ARBA00012564"/>
    </source>
</evidence>
<gene>
    <name evidence="18" type="primary">pepN</name>
    <name evidence="18" type="ORF">OFA60_09320</name>
</gene>
<evidence type="ECO:0000256" key="10">
    <source>
        <dbReference type="ARBA" id="ARBA00022833"/>
    </source>
</evidence>
<dbReference type="Gene3D" id="1.10.390.10">
    <property type="entry name" value="Neutral Protease Domain 2"/>
    <property type="match status" value="1"/>
</dbReference>
<dbReference type="Pfam" id="PF01433">
    <property type="entry name" value="Peptidase_M1"/>
    <property type="match status" value="1"/>
</dbReference>
<reference evidence="18" key="1">
    <citation type="submission" date="2022-11" db="EMBL/GenBank/DDBJ databases">
        <title>Dental biofilm bacteria. Genome sequencing and assembly.</title>
        <authorList>
            <person name="Robertsson C."/>
        </authorList>
    </citation>
    <scope>NUCLEOTIDE SEQUENCE</scope>
    <source>
        <strain evidence="18">CW</strain>
    </source>
</reference>
<evidence type="ECO:0000313" key="19">
    <source>
        <dbReference type="Proteomes" id="UP001163127"/>
    </source>
</evidence>
<evidence type="ECO:0000256" key="14">
    <source>
        <dbReference type="SAM" id="MobiDB-lite"/>
    </source>
</evidence>
<dbReference type="Gene3D" id="2.60.40.1730">
    <property type="entry name" value="tricorn interacting facor f3 domain"/>
    <property type="match status" value="1"/>
</dbReference>
<keyword evidence="10" id="KW-0862">Zinc</keyword>
<dbReference type="GO" id="GO:0042277">
    <property type="term" value="F:peptide binding"/>
    <property type="evidence" value="ECO:0007669"/>
    <property type="project" value="TreeGrafter"/>
</dbReference>
<keyword evidence="6 18" id="KW-0031">Aminopeptidase</keyword>
<evidence type="ECO:0000256" key="6">
    <source>
        <dbReference type="ARBA" id="ARBA00022438"/>
    </source>
</evidence>
<dbReference type="EC" id="3.4.11.2" evidence="4"/>
<dbReference type="Proteomes" id="UP001163127">
    <property type="component" value="Chromosome"/>
</dbReference>
<protein>
    <recommendedName>
        <fullName evidence="5">Aminopeptidase N</fullName>
        <ecNumber evidence="4">3.4.11.2</ecNumber>
    </recommendedName>
    <alternativeName>
        <fullName evidence="12">Alanine aminopeptidase</fullName>
    </alternativeName>
    <alternativeName>
        <fullName evidence="13">Lysyl aminopeptidase</fullName>
    </alternativeName>
</protein>
<dbReference type="GO" id="GO:0005615">
    <property type="term" value="C:extracellular space"/>
    <property type="evidence" value="ECO:0007669"/>
    <property type="project" value="TreeGrafter"/>
</dbReference>
<evidence type="ECO:0000256" key="7">
    <source>
        <dbReference type="ARBA" id="ARBA00022670"/>
    </source>
</evidence>
<keyword evidence="9 18" id="KW-0378">Hydrolase</keyword>
<keyword evidence="7" id="KW-0645">Protease</keyword>
<dbReference type="InterPro" id="IPR012778">
    <property type="entry name" value="Pept_M1_aminopeptidase"/>
</dbReference>
<dbReference type="RefSeq" id="WP_268397835.1">
    <property type="nucleotide sequence ID" value="NZ_CP113787.1"/>
</dbReference>
<evidence type="ECO:0000313" key="18">
    <source>
        <dbReference type="EMBL" id="WAL42256.1"/>
    </source>
</evidence>